<feature type="transmembrane region" description="Helical" evidence="12">
    <location>
        <begin position="503"/>
        <end position="530"/>
    </location>
</feature>
<comment type="similarity">
    <text evidence="3">Belongs to the glycosyltransferase 2 family. OpgH subfamily.</text>
</comment>
<dbReference type="InterPro" id="IPR001173">
    <property type="entry name" value="Glyco_trans_2-like"/>
</dbReference>
<dbReference type="EMBL" id="WMBQ01000001">
    <property type="protein sequence ID" value="MTD93337.1"/>
    <property type="molecule type" value="Genomic_DNA"/>
</dbReference>
<evidence type="ECO:0000256" key="9">
    <source>
        <dbReference type="ARBA" id="ARBA00022692"/>
    </source>
</evidence>
<reference evidence="14 15" key="1">
    <citation type="submission" date="2019-11" db="EMBL/GenBank/DDBJ databases">
        <title>Identification of a novel strain.</title>
        <authorList>
            <person name="Xu Q."/>
            <person name="Wang G."/>
        </authorList>
    </citation>
    <scope>NUCLEOTIDE SEQUENCE [LARGE SCALE GENOMIC DNA]</scope>
    <source>
        <strain evidence="15">xq</strain>
    </source>
</reference>
<evidence type="ECO:0000256" key="12">
    <source>
        <dbReference type="SAM" id="Phobius"/>
    </source>
</evidence>
<keyword evidence="11 12" id="KW-0472">Membrane</keyword>
<comment type="caution">
    <text evidence="14">The sequence shown here is derived from an EMBL/GenBank/DDBJ whole genome shotgun (WGS) entry which is preliminary data.</text>
</comment>
<keyword evidence="6" id="KW-0997">Cell inner membrane</keyword>
<proteinExistence type="inferred from homology"/>
<keyword evidence="10 12" id="KW-1133">Transmembrane helix</keyword>
<evidence type="ECO:0000256" key="10">
    <source>
        <dbReference type="ARBA" id="ARBA00022989"/>
    </source>
</evidence>
<dbReference type="PANTHER" id="PTHR43867">
    <property type="entry name" value="CELLULOSE SYNTHASE CATALYTIC SUBUNIT A [UDP-FORMING]"/>
    <property type="match status" value="1"/>
</dbReference>
<comment type="pathway">
    <text evidence="2">Glycan metabolism; osmoregulated periplasmic glucan (OPG) biosynthesis.</text>
</comment>
<dbReference type="AlphaFoldDB" id="A0A6I3KHZ5"/>
<dbReference type="GO" id="GO:0005886">
    <property type="term" value="C:plasma membrane"/>
    <property type="evidence" value="ECO:0007669"/>
    <property type="project" value="UniProtKB-SubCell"/>
</dbReference>
<evidence type="ECO:0000313" key="15">
    <source>
        <dbReference type="Proteomes" id="UP000440694"/>
    </source>
</evidence>
<accession>A0A6I3KHZ5</accession>
<evidence type="ECO:0000256" key="1">
    <source>
        <dbReference type="ARBA" id="ARBA00004429"/>
    </source>
</evidence>
<dbReference type="InterPro" id="IPR050321">
    <property type="entry name" value="Glycosyltr_2/OpgH_subfam"/>
</dbReference>
<organism evidence="14 15">
    <name type="scientific">Hyphomicrobium album</name>
    <dbReference type="NCBI Taxonomy" id="2665159"/>
    <lineage>
        <taxon>Bacteria</taxon>
        <taxon>Pseudomonadati</taxon>
        <taxon>Pseudomonadota</taxon>
        <taxon>Alphaproteobacteria</taxon>
        <taxon>Hyphomicrobiales</taxon>
        <taxon>Hyphomicrobiaceae</taxon>
        <taxon>Hyphomicrobium</taxon>
    </lineage>
</organism>
<dbReference type="NCBIfam" id="NF003958">
    <property type="entry name" value="PRK05454.2-1"/>
    <property type="match status" value="1"/>
</dbReference>
<keyword evidence="5" id="KW-1003">Cell membrane</keyword>
<feature type="transmembrane region" description="Helical" evidence="12">
    <location>
        <begin position="557"/>
        <end position="590"/>
    </location>
</feature>
<evidence type="ECO:0000256" key="6">
    <source>
        <dbReference type="ARBA" id="ARBA00022519"/>
    </source>
</evidence>
<evidence type="ECO:0000256" key="8">
    <source>
        <dbReference type="ARBA" id="ARBA00022679"/>
    </source>
</evidence>
<dbReference type="InterPro" id="IPR029044">
    <property type="entry name" value="Nucleotide-diphossugar_trans"/>
</dbReference>
<comment type="subcellular location">
    <subcellularLocation>
        <location evidence="1">Cell inner membrane</location>
        <topology evidence="1">Multi-pass membrane protein</topology>
    </subcellularLocation>
</comment>
<feature type="transmembrane region" description="Helical" evidence="12">
    <location>
        <begin position="87"/>
        <end position="111"/>
    </location>
</feature>
<evidence type="ECO:0000313" key="14">
    <source>
        <dbReference type="EMBL" id="MTD93337.1"/>
    </source>
</evidence>
<evidence type="ECO:0000256" key="5">
    <source>
        <dbReference type="ARBA" id="ARBA00022475"/>
    </source>
</evidence>
<keyword evidence="7" id="KW-0328">Glycosyltransferase</keyword>
<evidence type="ECO:0000259" key="13">
    <source>
        <dbReference type="Pfam" id="PF13632"/>
    </source>
</evidence>
<dbReference type="PANTHER" id="PTHR43867:SF5">
    <property type="entry name" value="GLUCANS BIOSYNTHESIS GLUCOSYLTRANSFERASE H"/>
    <property type="match status" value="1"/>
</dbReference>
<dbReference type="Proteomes" id="UP000440694">
    <property type="component" value="Unassembled WGS sequence"/>
</dbReference>
<keyword evidence="9 12" id="KW-0812">Transmembrane</keyword>
<evidence type="ECO:0000256" key="7">
    <source>
        <dbReference type="ARBA" id="ARBA00022676"/>
    </source>
</evidence>
<feature type="transmembrane region" description="Helical" evidence="12">
    <location>
        <begin position="58"/>
        <end position="81"/>
    </location>
</feature>
<keyword evidence="15" id="KW-1185">Reference proteome</keyword>
<name>A0A6I3KHZ5_9HYPH</name>
<feature type="domain" description="Glycosyltransferase 2-like" evidence="13">
    <location>
        <begin position="237"/>
        <end position="436"/>
    </location>
</feature>
<sequence>MDQIMSDLPAAGQKIGRIADASSPDLLPSEVPLEMPDQDFKARGAKPRRRRGYWVPRAAVFTGAGLLTAAFCYELYGVLAVEQATPLQFLFLILSTIAFGWIALGSLNAALGFIPLFGGEKADTIDLPQPGAPLTARTALLFPVYHEDPARIAGTVQAIALELESMGNAASFDVFILSDTRDGADVATEESAYRALRQRLHGIVPVFYRRRRENRGRKAGNIKDWVRRFGGAYENFVILDGDSVMSGTTLVRLALAMERDQTAGLIQTVPRLTGATTLLQYLTQFASNVYGPLVAAGLAFWHRDQGNYWGHNAIIRTLAFASAAGLPTLPGRAPFGGDIQSHDFVEAVLLARADWGVHMVPTVEGSYEGQPPTLPDVVARDRRWAQGNLQHLGIVFTSNITTMGRLHLLMGATSYLMSLVWASSLIVGIVLALQGQQMIPSYFIDEKTLFPVWPVTDPGAALRLFFATMLIVLMPKFLGLALEIKRVRHARETLGTARAVLGVLTETFFSILLSPILMVTQTAAVFQVIFGLDSGWRSQSRNAAGISFTEAVRYHRWHMLIGVVTAVACYEASALVLAWMSPVIVGLVLSAPLSWLTSRRAAVPFQTLLSTRDGRSPPAIVESARRATGEWADHIAMRSLEAGAVVEITRAA</sequence>
<dbReference type="GO" id="GO:0016758">
    <property type="term" value="F:hexosyltransferase activity"/>
    <property type="evidence" value="ECO:0007669"/>
    <property type="project" value="TreeGrafter"/>
</dbReference>
<gene>
    <name evidence="14" type="primary">mdoH</name>
    <name evidence="14" type="ORF">GIW81_03185</name>
</gene>
<feature type="transmembrane region" description="Helical" evidence="12">
    <location>
        <begin position="408"/>
        <end position="433"/>
    </location>
</feature>
<evidence type="ECO:0000256" key="3">
    <source>
        <dbReference type="ARBA" id="ARBA00009337"/>
    </source>
</evidence>
<evidence type="ECO:0000256" key="11">
    <source>
        <dbReference type="ARBA" id="ARBA00023136"/>
    </source>
</evidence>
<dbReference type="Gene3D" id="3.90.550.10">
    <property type="entry name" value="Spore Coat Polysaccharide Biosynthesis Protein SpsA, Chain A"/>
    <property type="match status" value="1"/>
</dbReference>
<protein>
    <recommendedName>
        <fullName evidence="4">Glucans biosynthesis glucosyltransferase H</fullName>
    </recommendedName>
</protein>
<evidence type="ECO:0000256" key="2">
    <source>
        <dbReference type="ARBA" id="ARBA00005001"/>
    </source>
</evidence>
<dbReference type="Pfam" id="PF13632">
    <property type="entry name" value="Glyco_trans_2_3"/>
    <property type="match status" value="1"/>
</dbReference>
<feature type="transmembrane region" description="Helical" evidence="12">
    <location>
        <begin position="460"/>
        <end position="482"/>
    </location>
</feature>
<keyword evidence="8 14" id="KW-0808">Transferase</keyword>
<dbReference type="SUPFAM" id="SSF53448">
    <property type="entry name" value="Nucleotide-diphospho-sugar transferases"/>
    <property type="match status" value="1"/>
</dbReference>
<dbReference type="NCBIfam" id="NF003962">
    <property type="entry name" value="PRK05454.2-5"/>
    <property type="match status" value="1"/>
</dbReference>
<evidence type="ECO:0000256" key="4">
    <source>
        <dbReference type="ARBA" id="ARBA00020585"/>
    </source>
</evidence>